<feature type="transmembrane region" description="Helical" evidence="2">
    <location>
        <begin position="472"/>
        <end position="491"/>
    </location>
</feature>
<name>A0A917ENH8_9MICC</name>
<accession>A0A917ENH8</accession>
<keyword evidence="2" id="KW-0812">Transmembrane</keyword>
<feature type="region of interest" description="Disordered" evidence="1">
    <location>
        <begin position="48"/>
        <end position="114"/>
    </location>
</feature>
<feature type="transmembrane region" description="Helical" evidence="2">
    <location>
        <begin position="6"/>
        <end position="26"/>
    </location>
</feature>
<feature type="transmembrane region" description="Helical" evidence="2">
    <location>
        <begin position="272"/>
        <end position="292"/>
    </location>
</feature>
<feature type="compositionally biased region" description="Polar residues" evidence="1">
    <location>
        <begin position="567"/>
        <end position="580"/>
    </location>
</feature>
<evidence type="ECO:0000313" key="4">
    <source>
        <dbReference type="Proteomes" id="UP000633136"/>
    </source>
</evidence>
<proteinExistence type="predicted"/>
<keyword evidence="2" id="KW-1133">Transmembrane helix</keyword>
<feature type="compositionally biased region" description="Low complexity" evidence="1">
    <location>
        <begin position="600"/>
        <end position="612"/>
    </location>
</feature>
<gene>
    <name evidence="3" type="ORF">GCM10011401_07620</name>
</gene>
<dbReference type="AlphaFoldDB" id="A0A917ENH8"/>
<feature type="transmembrane region" description="Helical" evidence="2">
    <location>
        <begin position="445"/>
        <end position="465"/>
    </location>
</feature>
<evidence type="ECO:0008006" key="5">
    <source>
        <dbReference type="Google" id="ProtNLM"/>
    </source>
</evidence>
<feature type="transmembrane region" description="Helical" evidence="2">
    <location>
        <begin position="381"/>
        <end position="405"/>
    </location>
</feature>
<feature type="transmembrane region" description="Helical" evidence="2">
    <location>
        <begin position="417"/>
        <end position="433"/>
    </location>
</feature>
<reference evidence="3" key="2">
    <citation type="submission" date="2020-09" db="EMBL/GenBank/DDBJ databases">
        <authorList>
            <person name="Sun Q."/>
            <person name="Zhou Y."/>
        </authorList>
    </citation>
    <scope>NUCLEOTIDE SEQUENCE</scope>
    <source>
        <strain evidence="3">CGMCC 1.15388</strain>
    </source>
</reference>
<organism evidence="3 4">
    <name type="scientific">Nesterenkonia cremea</name>
    <dbReference type="NCBI Taxonomy" id="1882340"/>
    <lineage>
        <taxon>Bacteria</taxon>
        <taxon>Bacillati</taxon>
        <taxon>Actinomycetota</taxon>
        <taxon>Actinomycetes</taxon>
        <taxon>Micrococcales</taxon>
        <taxon>Micrococcaceae</taxon>
        <taxon>Nesterenkonia</taxon>
    </lineage>
</organism>
<evidence type="ECO:0000256" key="2">
    <source>
        <dbReference type="SAM" id="Phobius"/>
    </source>
</evidence>
<feature type="transmembrane region" description="Helical" evidence="2">
    <location>
        <begin position="196"/>
        <end position="217"/>
    </location>
</feature>
<feature type="transmembrane region" description="Helical" evidence="2">
    <location>
        <begin position="248"/>
        <end position="266"/>
    </location>
</feature>
<protein>
    <recommendedName>
        <fullName evidence="5">DUF2339 domain-containing protein</fullName>
    </recommendedName>
</protein>
<feature type="transmembrane region" description="Helical" evidence="2">
    <location>
        <begin position="223"/>
        <end position="241"/>
    </location>
</feature>
<keyword evidence="4" id="KW-1185">Reference proteome</keyword>
<sequence length="626" mass="66397">MEFLIIIGLVLAVLCAVPLLIGFAIGQAVERRRWIRSGASAPHIRAQQSYPTPYGQAPQQPQAPYGPQAAQAPQQDPWARPVADQEQAAPPPAVHPQPHPHPQPSAARSAPLPGYQAPVGKTAEQLAAEKRRREHRNINVALYSGGLLLVAAALSFIAVVGDPVLTAVSLGAVCLAFTAGGFLIARFSTVLRPAGIALYGTGLALLPVLALPLNEAIIHEELLTWLVTSVVGTAVYLHGAVALDSRILGYLVIPFLYSTVFAATAAVRPALFWALLVVIAVSSSLQLAMALWGSRVPQVLSKPFGQLHVVVVPGVLVAALVMFDQLSRYESATLFGVTGVYYLASSWQCLTQAGRLAQRIAARPVWLLAAVLLLGDQGMGAFGLLTVLVGILAVLYLAVCHIPGFTVGEWARADRRLSLVLVLGASVLVQLAVLPSDTLDSTGHAWMIILAVITVCVAVQSLLIIRDTAAATAPLGWQLVIRGVLVLSMLAALPENTWWTVAWALVWLLGEIALSRRPWRARCRCRRCGSVRTRSGPRSGGSAARRSPGPGGSDALRRDLRRPVGSGQPQLVQARRQSTPRAGRVMVLGRTVHSSGGAGSSALPAGRGRGALQNPAHDLRIGRDSR</sequence>
<dbReference type="EMBL" id="BMIS01000002">
    <property type="protein sequence ID" value="GGE62993.1"/>
    <property type="molecule type" value="Genomic_DNA"/>
</dbReference>
<feature type="compositionally biased region" description="Low complexity" evidence="1">
    <location>
        <begin position="53"/>
        <end position="75"/>
    </location>
</feature>
<feature type="compositionally biased region" description="Basic and acidic residues" evidence="1">
    <location>
        <begin position="617"/>
        <end position="626"/>
    </location>
</feature>
<evidence type="ECO:0000256" key="1">
    <source>
        <dbReference type="SAM" id="MobiDB-lite"/>
    </source>
</evidence>
<reference evidence="3" key="1">
    <citation type="journal article" date="2014" name="Int. J. Syst. Evol. Microbiol.">
        <title>Complete genome sequence of Corynebacterium casei LMG S-19264T (=DSM 44701T), isolated from a smear-ripened cheese.</title>
        <authorList>
            <consortium name="US DOE Joint Genome Institute (JGI-PGF)"/>
            <person name="Walter F."/>
            <person name="Albersmeier A."/>
            <person name="Kalinowski J."/>
            <person name="Ruckert C."/>
        </authorList>
    </citation>
    <scope>NUCLEOTIDE SEQUENCE</scope>
    <source>
        <strain evidence="3">CGMCC 1.15388</strain>
    </source>
</reference>
<feature type="region of interest" description="Disordered" evidence="1">
    <location>
        <begin position="530"/>
        <end position="626"/>
    </location>
</feature>
<feature type="transmembrane region" description="Helical" evidence="2">
    <location>
        <begin position="304"/>
        <end position="323"/>
    </location>
</feature>
<feature type="transmembrane region" description="Helical" evidence="2">
    <location>
        <begin position="164"/>
        <end position="184"/>
    </location>
</feature>
<feature type="compositionally biased region" description="Pro residues" evidence="1">
    <location>
        <begin position="89"/>
        <end position="103"/>
    </location>
</feature>
<dbReference type="RefSeq" id="WP_229658761.1">
    <property type="nucleotide sequence ID" value="NZ_BMIS01000002.1"/>
</dbReference>
<feature type="transmembrane region" description="Helical" evidence="2">
    <location>
        <begin position="497"/>
        <end position="514"/>
    </location>
</feature>
<keyword evidence="2" id="KW-0472">Membrane</keyword>
<feature type="transmembrane region" description="Helical" evidence="2">
    <location>
        <begin position="140"/>
        <end position="158"/>
    </location>
</feature>
<evidence type="ECO:0000313" key="3">
    <source>
        <dbReference type="EMBL" id="GGE62993.1"/>
    </source>
</evidence>
<dbReference type="Proteomes" id="UP000633136">
    <property type="component" value="Unassembled WGS sequence"/>
</dbReference>
<comment type="caution">
    <text evidence="3">The sequence shown here is derived from an EMBL/GenBank/DDBJ whole genome shotgun (WGS) entry which is preliminary data.</text>
</comment>